<name>A0ACD4NHW5_9HYPH</name>
<sequence>MFERWKQRRRNREIVDALYAEIVERARQPRLFTTLGIADTVMGRFEALTIHMFLALARLKREPELGGLAQELVDRFVLDLDHSIRELGVGDQSVPKRMRKLTGIFYERVAAYDLALETRTRTALAQALVGRALASDEEDAAARLAAYMLEENSRLADVPAANFLAGRFSA</sequence>
<keyword evidence="2" id="KW-1185">Reference proteome</keyword>
<accession>A0ACD4NHW5</accession>
<evidence type="ECO:0000313" key="2">
    <source>
        <dbReference type="Proteomes" id="UP001163223"/>
    </source>
</evidence>
<proteinExistence type="predicted"/>
<dbReference type="EMBL" id="CP113520">
    <property type="protein sequence ID" value="WAJ26443.1"/>
    <property type="molecule type" value="Genomic_DNA"/>
</dbReference>
<reference evidence="1" key="1">
    <citation type="submission" date="2022-11" db="EMBL/GenBank/DDBJ databases">
        <title>beta-Carotene-producing bacterium, Jeongeuplla avenae sp. nov., alleviates the salt stress of Arabidopsis seedlings.</title>
        <authorList>
            <person name="Jiang L."/>
            <person name="Lee J."/>
        </authorList>
    </citation>
    <scope>NUCLEOTIDE SEQUENCE</scope>
    <source>
        <strain evidence="1">DY_R2A_6</strain>
    </source>
</reference>
<protein>
    <submittedName>
        <fullName evidence="1">Uncharacterized protein</fullName>
    </submittedName>
</protein>
<dbReference type="Proteomes" id="UP001163223">
    <property type="component" value="Chromosome"/>
</dbReference>
<organism evidence="1 2">
    <name type="scientific">Antarcticirhabdus aurantiaca</name>
    <dbReference type="NCBI Taxonomy" id="2606717"/>
    <lineage>
        <taxon>Bacteria</taxon>
        <taxon>Pseudomonadati</taxon>
        <taxon>Pseudomonadota</taxon>
        <taxon>Alphaproteobacteria</taxon>
        <taxon>Hyphomicrobiales</taxon>
        <taxon>Aurantimonadaceae</taxon>
        <taxon>Antarcticirhabdus</taxon>
    </lineage>
</organism>
<gene>
    <name evidence="1" type="ORF">OXU80_16310</name>
</gene>
<evidence type="ECO:0000313" key="1">
    <source>
        <dbReference type="EMBL" id="WAJ26443.1"/>
    </source>
</evidence>